<dbReference type="EMBL" id="VCNI01000001">
    <property type="protein sequence ID" value="TMU56146.1"/>
    <property type="molecule type" value="Genomic_DNA"/>
</dbReference>
<keyword evidence="2" id="KW-1185">Reference proteome</keyword>
<protein>
    <submittedName>
        <fullName evidence="1">Uncharacterized protein</fullName>
    </submittedName>
</protein>
<evidence type="ECO:0000313" key="2">
    <source>
        <dbReference type="Proteomes" id="UP000751614"/>
    </source>
</evidence>
<sequence>MKIRIKGNSVRYRLTKTEVETFCKTGYYEERTEFNTKTFTYALKAVDVDNLGAEFMEDTVTLLVPKKWSSNWFENNRVGFENTMILNNKSELFLLVEKDFACLDNTTEDQSDNYPNPKAC</sequence>
<dbReference type="InterPro" id="IPR053825">
    <property type="entry name" value="DUF7009"/>
</dbReference>
<dbReference type="Pfam" id="PF22668">
    <property type="entry name" value="DUF7009"/>
    <property type="match status" value="1"/>
</dbReference>
<comment type="caution">
    <text evidence="1">The sequence shown here is derived from an EMBL/GenBank/DDBJ whole genome shotgun (WGS) entry which is preliminary data.</text>
</comment>
<accession>A0ABY2WMD8</accession>
<name>A0ABY2WMD8_9FLAO</name>
<evidence type="ECO:0000313" key="1">
    <source>
        <dbReference type="EMBL" id="TMU56146.1"/>
    </source>
</evidence>
<dbReference type="Proteomes" id="UP000751614">
    <property type="component" value="Unassembled WGS sequence"/>
</dbReference>
<gene>
    <name evidence="1" type="ORF">FGG15_00995</name>
</gene>
<dbReference type="RefSeq" id="WP_138832290.1">
    <property type="nucleotide sequence ID" value="NZ_VCNI01000001.1"/>
</dbReference>
<organism evidence="1 2">
    <name type="scientific">Flagellimonas algicola</name>
    <dbReference type="NCBI Taxonomy" id="2583815"/>
    <lineage>
        <taxon>Bacteria</taxon>
        <taxon>Pseudomonadati</taxon>
        <taxon>Bacteroidota</taxon>
        <taxon>Flavobacteriia</taxon>
        <taxon>Flavobacteriales</taxon>
        <taxon>Flavobacteriaceae</taxon>
        <taxon>Flagellimonas</taxon>
    </lineage>
</organism>
<proteinExistence type="predicted"/>
<reference evidence="1 2" key="1">
    <citation type="submission" date="2019-05" db="EMBL/GenBank/DDBJ databases">
        <title>Flagellimonas sp. AsT0115, sp. nov., isolated from a marine red algae, Asparagopsis taxiformis.</title>
        <authorList>
            <person name="Kim J."/>
            <person name="Jeong S.E."/>
            <person name="Jeon C.O."/>
        </authorList>
    </citation>
    <scope>NUCLEOTIDE SEQUENCE [LARGE SCALE GENOMIC DNA]</scope>
    <source>
        <strain evidence="1 2">AsT0115</strain>
    </source>
</reference>